<keyword evidence="5" id="KW-0378">Hydrolase</keyword>
<evidence type="ECO:0000256" key="5">
    <source>
        <dbReference type="ARBA" id="ARBA00022801"/>
    </source>
</evidence>
<keyword evidence="1" id="KW-0121">Carboxypeptidase</keyword>
<protein>
    <submittedName>
        <fullName evidence="12">Penicillin-binding protein 1A</fullName>
    </submittedName>
</protein>
<evidence type="ECO:0000256" key="8">
    <source>
        <dbReference type="ARBA" id="ARBA00049902"/>
    </source>
</evidence>
<keyword evidence="2" id="KW-0645">Protease</keyword>
<dbReference type="GO" id="GO:0008658">
    <property type="term" value="F:penicillin binding"/>
    <property type="evidence" value="ECO:0007669"/>
    <property type="project" value="InterPro"/>
</dbReference>
<keyword evidence="6" id="KW-0511">Multifunctional enzyme</keyword>
<sequence length="771" mass="81757">MFTTRLNFWPAKRTTRTARRVHAALPEERGTVNGAPRATLSRPVLLSLATIVVVLAYAARPIGPRAFAGGANALVFEDRAGVVLGTVLARDTEHAVRVPLAQISPRFLAAVVAAEDARFRLHRGVDPLALARAAGQIAATRTIVSGGSTITMQLARLRYGLPRTLYGKVAEAVLASRIEAGTSKDAILEAYVNRLPMGGNLVGVEAGARTYFGVPAADLDLAQAALLAAIPNDPVRLDPYAHADALRARQRAVLTRMVATGAATHADAARAADERLTIVPRSGGIGAAPHLLLRLAASAAPATMRMRTTLDARLQAFVEHETGAVVAALRDRGARDGAAIVVDNRDGAILAYAGSAGYFADDGAGKNDGVTALRQPGSTLKPLLYELAFERRAVRPTSILADVPTTYALPEMHAYAPSDYGDTFAGPVRARVALADSLNVPAVRTLSAVGVPAFLARLRALGFRHLTRDPAYYGLGLALGDGEVSLEELAGAYAAIANGGRLIRVHAGFARRDERAATVGAASEWSLVTDMLADAHARARAFGVASLLRTPFPSAVKTGTSSEFRDTWTVGFTPRYTVATWVGNFDGTPMQRISGVSGAAPLWNRIMRKLAERELPARFAPPRGYVRKPMCATTGTRPAPACGSVVSEWLDSGDNVAWNRPAGPLPRVYDGWLAAQPPRAGDALRIVAPHDGDIFEMGAGAAIAVVARGGAGARWELNGTQIAAHGARWILPLHRGRWTLQARDGAHADRVTFTVRDPLVHERREGFTVRG</sequence>
<reference evidence="12 13" key="1">
    <citation type="journal article" date="2022" name="ISME Commun">
        <title>Vulcanimicrobium alpinus gen. nov. sp. nov., the first cultivated representative of the candidate phylum 'Eremiobacterota', is a metabolically versatile aerobic anoxygenic phototroph.</title>
        <authorList>
            <person name="Yabe S."/>
            <person name="Muto K."/>
            <person name="Abe K."/>
            <person name="Yokota A."/>
            <person name="Staudigel H."/>
            <person name="Tebo B.M."/>
        </authorList>
    </citation>
    <scope>NUCLEOTIDE SEQUENCE [LARGE SCALE GENOMIC DNA]</scope>
    <source>
        <strain evidence="12 13">WC8-2</strain>
    </source>
</reference>
<comment type="catalytic activity">
    <reaction evidence="8">
        <text>[GlcNAc-(1-&gt;4)-Mur2Ac(oyl-L-Ala-gamma-D-Glu-L-Lys-D-Ala-D-Ala)](n)-di-trans,octa-cis-undecaprenyl diphosphate + beta-D-GlcNAc-(1-&gt;4)-Mur2Ac(oyl-L-Ala-gamma-D-Glu-L-Lys-D-Ala-D-Ala)-di-trans,octa-cis-undecaprenyl diphosphate = [GlcNAc-(1-&gt;4)-Mur2Ac(oyl-L-Ala-gamma-D-Glu-L-Lys-D-Ala-D-Ala)](n+1)-di-trans,octa-cis-undecaprenyl diphosphate + di-trans,octa-cis-undecaprenyl diphosphate + H(+)</text>
        <dbReference type="Rhea" id="RHEA:23708"/>
        <dbReference type="Rhea" id="RHEA-COMP:9602"/>
        <dbReference type="Rhea" id="RHEA-COMP:9603"/>
        <dbReference type="ChEBI" id="CHEBI:15378"/>
        <dbReference type="ChEBI" id="CHEBI:58405"/>
        <dbReference type="ChEBI" id="CHEBI:60033"/>
        <dbReference type="ChEBI" id="CHEBI:78435"/>
        <dbReference type="EC" id="2.4.99.28"/>
    </reaction>
</comment>
<evidence type="ECO:0000256" key="2">
    <source>
        <dbReference type="ARBA" id="ARBA00022670"/>
    </source>
</evidence>
<comment type="catalytic activity">
    <reaction evidence="7">
        <text>Preferential cleavage: (Ac)2-L-Lys-D-Ala-|-D-Ala. Also transpeptidation of peptidyl-alanyl moieties that are N-acyl substituents of D-alanine.</text>
        <dbReference type="EC" id="3.4.16.4"/>
    </reaction>
</comment>
<evidence type="ECO:0000256" key="7">
    <source>
        <dbReference type="ARBA" id="ARBA00034000"/>
    </source>
</evidence>
<feature type="domain" description="Glycosyl transferase family 51" evidence="10">
    <location>
        <begin position="91"/>
        <end position="257"/>
    </location>
</feature>
<dbReference type="GO" id="GO:0008955">
    <property type="term" value="F:peptidoglycan glycosyltransferase activity"/>
    <property type="evidence" value="ECO:0007669"/>
    <property type="project" value="UniProtKB-EC"/>
</dbReference>
<dbReference type="InterPro" id="IPR050396">
    <property type="entry name" value="Glycosyltr_51/Transpeptidase"/>
</dbReference>
<dbReference type="SUPFAM" id="SSF56601">
    <property type="entry name" value="beta-lactamase/transpeptidase-like"/>
    <property type="match status" value="1"/>
</dbReference>
<keyword evidence="13" id="KW-1185">Reference proteome</keyword>
<organism evidence="12 13">
    <name type="scientific">Vulcanimicrobium alpinum</name>
    <dbReference type="NCBI Taxonomy" id="3016050"/>
    <lineage>
        <taxon>Bacteria</taxon>
        <taxon>Bacillati</taxon>
        <taxon>Vulcanimicrobiota</taxon>
        <taxon>Vulcanimicrobiia</taxon>
        <taxon>Vulcanimicrobiales</taxon>
        <taxon>Vulcanimicrobiaceae</taxon>
        <taxon>Vulcanimicrobium</taxon>
    </lineage>
</organism>
<dbReference type="InterPro" id="IPR001264">
    <property type="entry name" value="Glyco_trans_51"/>
</dbReference>
<evidence type="ECO:0000256" key="1">
    <source>
        <dbReference type="ARBA" id="ARBA00022645"/>
    </source>
</evidence>
<dbReference type="RefSeq" id="WP_317996562.1">
    <property type="nucleotide sequence ID" value="NZ_AP025523.1"/>
</dbReference>
<evidence type="ECO:0000259" key="10">
    <source>
        <dbReference type="Pfam" id="PF00912"/>
    </source>
</evidence>
<dbReference type="EMBL" id="AP025523">
    <property type="protein sequence ID" value="BDE05530.1"/>
    <property type="molecule type" value="Genomic_DNA"/>
</dbReference>
<dbReference type="InterPro" id="IPR036950">
    <property type="entry name" value="PBP_transglycosylase"/>
</dbReference>
<evidence type="ECO:0000256" key="4">
    <source>
        <dbReference type="ARBA" id="ARBA00022679"/>
    </source>
</evidence>
<evidence type="ECO:0000259" key="11">
    <source>
        <dbReference type="Pfam" id="PF06832"/>
    </source>
</evidence>
<dbReference type="Pfam" id="PF00912">
    <property type="entry name" value="Transgly"/>
    <property type="match status" value="1"/>
</dbReference>
<dbReference type="KEGG" id="vab:WPS_08060"/>
<dbReference type="PANTHER" id="PTHR32282">
    <property type="entry name" value="BINDING PROTEIN TRANSPEPTIDASE, PUTATIVE-RELATED"/>
    <property type="match status" value="1"/>
</dbReference>
<dbReference type="InterPro" id="IPR023346">
    <property type="entry name" value="Lysozyme-like_dom_sf"/>
</dbReference>
<evidence type="ECO:0000256" key="6">
    <source>
        <dbReference type="ARBA" id="ARBA00023268"/>
    </source>
</evidence>
<dbReference type="Pfam" id="PF06832">
    <property type="entry name" value="BiPBP_C"/>
    <property type="match status" value="1"/>
</dbReference>
<dbReference type="GO" id="GO:0006508">
    <property type="term" value="P:proteolysis"/>
    <property type="evidence" value="ECO:0007669"/>
    <property type="project" value="UniProtKB-KW"/>
</dbReference>
<dbReference type="Proteomes" id="UP001317532">
    <property type="component" value="Chromosome"/>
</dbReference>
<accession>A0AAN1XV42</accession>
<dbReference type="GO" id="GO:0030288">
    <property type="term" value="C:outer membrane-bounded periplasmic space"/>
    <property type="evidence" value="ECO:0007669"/>
    <property type="project" value="TreeGrafter"/>
</dbReference>
<gene>
    <name evidence="12" type="ORF">WPS_08060</name>
</gene>
<evidence type="ECO:0000313" key="12">
    <source>
        <dbReference type="EMBL" id="BDE05530.1"/>
    </source>
</evidence>
<dbReference type="Gene3D" id="3.40.710.10">
    <property type="entry name" value="DD-peptidase/beta-lactamase superfamily"/>
    <property type="match status" value="1"/>
</dbReference>
<dbReference type="InterPro" id="IPR009647">
    <property type="entry name" value="PBP_C"/>
</dbReference>
<feature type="domain" description="Penicillin-binding C-terminal" evidence="11">
    <location>
        <begin position="678"/>
        <end position="745"/>
    </location>
</feature>
<evidence type="ECO:0000313" key="13">
    <source>
        <dbReference type="Proteomes" id="UP001317532"/>
    </source>
</evidence>
<dbReference type="InterPro" id="IPR012338">
    <property type="entry name" value="Beta-lactam/transpept-like"/>
</dbReference>
<dbReference type="InterPro" id="IPR001460">
    <property type="entry name" value="PCN-bd_Tpept"/>
</dbReference>
<dbReference type="NCBIfam" id="TIGR02073">
    <property type="entry name" value="PBP_1c"/>
    <property type="match status" value="1"/>
</dbReference>
<keyword evidence="3" id="KW-0328">Glycosyltransferase</keyword>
<dbReference type="Pfam" id="PF00905">
    <property type="entry name" value="Transpeptidase"/>
    <property type="match status" value="1"/>
</dbReference>
<dbReference type="GO" id="GO:0009252">
    <property type="term" value="P:peptidoglycan biosynthetic process"/>
    <property type="evidence" value="ECO:0007669"/>
    <property type="project" value="InterPro"/>
</dbReference>
<name>A0AAN1XV42_UNVUL</name>
<dbReference type="InterPro" id="IPR011815">
    <property type="entry name" value="PBP_1c"/>
</dbReference>
<dbReference type="GO" id="GO:0009002">
    <property type="term" value="F:serine-type D-Ala-D-Ala carboxypeptidase activity"/>
    <property type="evidence" value="ECO:0007669"/>
    <property type="project" value="UniProtKB-EC"/>
</dbReference>
<keyword evidence="4" id="KW-0808">Transferase</keyword>
<dbReference type="Gene3D" id="1.10.3810.10">
    <property type="entry name" value="Biosynthetic peptidoglycan transglycosylase-like"/>
    <property type="match status" value="1"/>
</dbReference>
<dbReference type="SUPFAM" id="SSF53955">
    <property type="entry name" value="Lysozyme-like"/>
    <property type="match status" value="1"/>
</dbReference>
<evidence type="ECO:0000256" key="3">
    <source>
        <dbReference type="ARBA" id="ARBA00022676"/>
    </source>
</evidence>
<dbReference type="AlphaFoldDB" id="A0AAN1XV42"/>
<evidence type="ECO:0000259" key="9">
    <source>
        <dbReference type="Pfam" id="PF00905"/>
    </source>
</evidence>
<dbReference type="PANTHER" id="PTHR32282:SF15">
    <property type="entry name" value="PENICILLIN-BINDING PROTEIN 1C"/>
    <property type="match status" value="1"/>
</dbReference>
<feature type="domain" description="Penicillin-binding protein transpeptidase" evidence="9">
    <location>
        <begin position="337"/>
        <end position="607"/>
    </location>
</feature>
<proteinExistence type="predicted"/>